<dbReference type="PRINTS" id="PR00385">
    <property type="entry name" value="P450"/>
</dbReference>
<comment type="caution">
    <text evidence="10">The sequence shown here is derived from an EMBL/GenBank/DDBJ whole genome shotgun (WGS) entry which is preliminary data.</text>
</comment>
<evidence type="ECO:0000256" key="1">
    <source>
        <dbReference type="ARBA" id="ARBA00010617"/>
    </source>
</evidence>
<keyword evidence="11" id="KW-1185">Reference proteome</keyword>
<sequence length="496" mass="55907">MTSIFFLLLSLFLLLFLIAKTIFSKYNYRHIPGPCILPIIGSLHHFIGSGLPHHALRNLSQRYGHLMFLQVGERPTVIISSREGARIIFKTCESIFCDRPNSLTTKIFTYGGKDLVLAPYGDYWRGIRKIITSGFLSPMRVQSFRSIREEEVSDLIQLISSMSSRMHAINLSDMMSVMANNVSVRAISGSKSNHEILFVNELQRSAELAAGFCLANMFPSFCILSMISKQVRKAEECHRSIDQLLENLIQDRRASEVDGEADDLLSLLLRHLDEHPNNSISMDTAKAILFSAVGGGTHTTGAVLEWVMSELVKNPSVMKKAQAEVRRLQGRKIITESDLAELNFLRLVIQETLRLHPVAPLIPRVCPETVNILNHKVPKGTTLIVNMWAVGRDQTNWKYPEEFRPERFAEGNDHLLDSMGMELEFFPFGAGRRNCPGKFFGSAIVELTVANLLYHFNWELPCGLKPEQLDMTENFGISIRRKSSLLLHALPHADAC</sequence>
<evidence type="ECO:0000256" key="7">
    <source>
        <dbReference type="PIRSR" id="PIRSR602401-1"/>
    </source>
</evidence>
<feature type="chain" id="PRO_5041896998" description="Cytochrome P450" evidence="9">
    <location>
        <begin position="25"/>
        <end position="496"/>
    </location>
</feature>
<evidence type="ECO:0000313" key="10">
    <source>
        <dbReference type="EMBL" id="KAJ3702067.1"/>
    </source>
</evidence>
<dbReference type="GO" id="GO:0005506">
    <property type="term" value="F:iron ion binding"/>
    <property type="evidence" value="ECO:0007669"/>
    <property type="project" value="InterPro"/>
</dbReference>
<keyword evidence="3 7" id="KW-0479">Metal-binding</keyword>
<dbReference type="PANTHER" id="PTHR47955">
    <property type="entry name" value="CYTOCHROME P450 FAMILY 71 PROTEIN"/>
    <property type="match status" value="1"/>
</dbReference>
<protein>
    <recommendedName>
        <fullName evidence="12">Cytochrome P450</fullName>
    </recommendedName>
</protein>
<dbReference type="CDD" id="cd11072">
    <property type="entry name" value="CYP71-like"/>
    <property type="match status" value="1"/>
</dbReference>
<feature type="binding site" description="axial binding residue" evidence="7">
    <location>
        <position position="435"/>
    </location>
    <ligand>
        <name>heme</name>
        <dbReference type="ChEBI" id="CHEBI:30413"/>
    </ligand>
    <ligandPart>
        <name>Fe</name>
        <dbReference type="ChEBI" id="CHEBI:18248"/>
    </ligandPart>
</feature>
<feature type="signal peptide" evidence="9">
    <location>
        <begin position="1"/>
        <end position="24"/>
    </location>
</feature>
<comment type="cofactor">
    <cofactor evidence="7">
        <name>heme</name>
        <dbReference type="ChEBI" id="CHEBI:30413"/>
    </cofactor>
</comment>
<keyword evidence="4 8" id="KW-0560">Oxidoreductase</keyword>
<dbReference type="InterPro" id="IPR001128">
    <property type="entry name" value="Cyt_P450"/>
</dbReference>
<reference evidence="10 11" key="1">
    <citation type="journal article" date="2022" name="Cell">
        <title>Repeat-based holocentromeres influence genome architecture and karyotype evolution.</title>
        <authorList>
            <person name="Hofstatter P.G."/>
            <person name="Thangavel G."/>
            <person name="Lux T."/>
            <person name="Neumann P."/>
            <person name="Vondrak T."/>
            <person name="Novak P."/>
            <person name="Zhang M."/>
            <person name="Costa L."/>
            <person name="Castellani M."/>
            <person name="Scott A."/>
            <person name="Toegelov H."/>
            <person name="Fuchs J."/>
            <person name="Mata-Sucre Y."/>
            <person name="Dias Y."/>
            <person name="Vanzela A.L.L."/>
            <person name="Huettel B."/>
            <person name="Almeida C.C.S."/>
            <person name="Simkova H."/>
            <person name="Souza G."/>
            <person name="Pedrosa-Harand A."/>
            <person name="Macas J."/>
            <person name="Mayer K.F.X."/>
            <person name="Houben A."/>
            <person name="Marques A."/>
        </authorList>
    </citation>
    <scope>NUCLEOTIDE SEQUENCE [LARGE SCALE GENOMIC DNA]</scope>
    <source>
        <strain evidence="10">RhyTen1mFocal</strain>
    </source>
</reference>
<keyword evidence="6 8" id="KW-0503">Monooxygenase</keyword>
<evidence type="ECO:0000256" key="5">
    <source>
        <dbReference type="ARBA" id="ARBA00023004"/>
    </source>
</evidence>
<dbReference type="InterPro" id="IPR036396">
    <property type="entry name" value="Cyt_P450_sf"/>
</dbReference>
<gene>
    <name evidence="10" type="ORF">LUZ61_005772</name>
</gene>
<proteinExistence type="inferred from homology"/>
<dbReference type="GO" id="GO:0016705">
    <property type="term" value="F:oxidoreductase activity, acting on paired donors, with incorporation or reduction of molecular oxygen"/>
    <property type="evidence" value="ECO:0007669"/>
    <property type="project" value="InterPro"/>
</dbReference>
<evidence type="ECO:0000256" key="2">
    <source>
        <dbReference type="ARBA" id="ARBA00022617"/>
    </source>
</evidence>
<keyword evidence="2 7" id="KW-0349">Heme</keyword>
<evidence type="ECO:0000313" key="11">
    <source>
        <dbReference type="Proteomes" id="UP001210211"/>
    </source>
</evidence>
<dbReference type="GO" id="GO:0020037">
    <property type="term" value="F:heme binding"/>
    <property type="evidence" value="ECO:0007669"/>
    <property type="project" value="InterPro"/>
</dbReference>
<dbReference type="Pfam" id="PF00067">
    <property type="entry name" value="p450"/>
    <property type="match status" value="1"/>
</dbReference>
<dbReference type="AlphaFoldDB" id="A0AAD5ZQB8"/>
<dbReference type="FunFam" id="1.10.630.10:FF:000043">
    <property type="entry name" value="Cytochrome P450 99A2"/>
    <property type="match status" value="1"/>
</dbReference>
<dbReference type="Gene3D" id="1.10.630.10">
    <property type="entry name" value="Cytochrome P450"/>
    <property type="match status" value="1"/>
</dbReference>
<dbReference type="InterPro" id="IPR017972">
    <property type="entry name" value="Cyt_P450_CS"/>
</dbReference>
<keyword evidence="5 7" id="KW-0408">Iron</keyword>
<evidence type="ECO:0000256" key="8">
    <source>
        <dbReference type="RuleBase" id="RU000461"/>
    </source>
</evidence>
<dbReference type="SUPFAM" id="SSF48264">
    <property type="entry name" value="Cytochrome P450"/>
    <property type="match status" value="1"/>
</dbReference>
<evidence type="ECO:0000256" key="9">
    <source>
        <dbReference type="SAM" id="SignalP"/>
    </source>
</evidence>
<dbReference type="GO" id="GO:0004497">
    <property type="term" value="F:monooxygenase activity"/>
    <property type="evidence" value="ECO:0007669"/>
    <property type="project" value="UniProtKB-KW"/>
</dbReference>
<accession>A0AAD5ZQB8</accession>
<dbReference type="InterPro" id="IPR002401">
    <property type="entry name" value="Cyt_P450_E_grp-I"/>
</dbReference>
<comment type="similarity">
    <text evidence="1 8">Belongs to the cytochrome P450 family.</text>
</comment>
<evidence type="ECO:0000256" key="3">
    <source>
        <dbReference type="ARBA" id="ARBA00022723"/>
    </source>
</evidence>
<evidence type="ECO:0000256" key="4">
    <source>
        <dbReference type="ARBA" id="ARBA00023002"/>
    </source>
</evidence>
<dbReference type="PROSITE" id="PS00086">
    <property type="entry name" value="CYTOCHROME_P450"/>
    <property type="match status" value="1"/>
</dbReference>
<dbReference type="EMBL" id="JAMRDG010000001">
    <property type="protein sequence ID" value="KAJ3702067.1"/>
    <property type="molecule type" value="Genomic_DNA"/>
</dbReference>
<keyword evidence="9" id="KW-0732">Signal</keyword>
<dbReference type="PANTHER" id="PTHR47955:SF8">
    <property type="entry name" value="CYTOCHROME P450 71D11-LIKE"/>
    <property type="match status" value="1"/>
</dbReference>
<evidence type="ECO:0000256" key="6">
    <source>
        <dbReference type="ARBA" id="ARBA00023033"/>
    </source>
</evidence>
<name>A0AAD5ZQB8_9POAL</name>
<evidence type="ECO:0008006" key="12">
    <source>
        <dbReference type="Google" id="ProtNLM"/>
    </source>
</evidence>
<organism evidence="10 11">
    <name type="scientific">Rhynchospora tenuis</name>
    <dbReference type="NCBI Taxonomy" id="198213"/>
    <lineage>
        <taxon>Eukaryota</taxon>
        <taxon>Viridiplantae</taxon>
        <taxon>Streptophyta</taxon>
        <taxon>Embryophyta</taxon>
        <taxon>Tracheophyta</taxon>
        <taxon>Spermatophyta</taxon>
        <taxon>Magnoliopsida</taxon>
        <taxon>Liliopsida</taxon>
        <taxon>Poales</taxon>
        <taxon>Cyperaceae</taxon>
        <taxon>Cyperoideae</taxon>
        <taxon>Rhynchosporeae</taxon>
        <taxon>Rhynchospora</taxon>
    </lineage>
</organism>
<dbReference type="Proteomes" id="UP001210211">
    <property type="component" value="Unassembled WGS sequence"/>
</dbReference>
<dbReference type="PRINTS" id="PR00463">
    <property type="entry name" value="EP450I"/>
</dbReference>